<evidence type="ECO:0000256" key="1">
    <source>
        <dbReference type="ARBA" id="ARBA00004651"/>
    </source>
</evidence>
<sequence>MEKSKFKPNGFALVPFLIFVVVYLGIGVTLVAKGDPMGFYGFKGPVAVIVGIIAAFLMHKGSIDEKFDALVKGCGDANIITMCIIYILAGAFSVVSKQMGGVDSTVNLGLTLIPPNFVTAGLFIICCFLSIATGTSVGTIAAVGPIAVGFAEKAGISMPLMIASMVGGAMFGDNLSIISDTTIAATRTQNVDMRDKFRVNIALALPAALLTVILLLIFGRPSVTPQIESLEFNIIKVLPYVFVLVAAIAGLNVFAVLLGGILFSGIIGMAYGAFDALQWTNHMYDGFNGMFEIFLLSMLTGGLAYMVSQAGGMEWLLQKIKGMVKGKKSAELGIGALTLLTDAATANNTVAIIIDGPIAKEMCEEFKVDPRRSASLLDAFSCVMQGLIPYGAQLLIACSFTNGLVNPVGLIPLLWYQLLLALFLTLSIFFPFANGYIKKHPWNFEEWKAVKAK</sequence>
<dbReference type="PATRIC" id="fig|999432.5.peg.943"/>
<accession>A0A0E2EI91</accession>
<evidence type="ECO:0000256" key="8">
    <source>
        <dbReference type="ARBA" id="ARBA00038435"/>
    </source>
</evidence>
<feature type="transmembrane region" description="Helical" evidence="9">
    <location>
        <begin position="293"/>
        <end position="317"/>
    </location>
</feature>
<feature type="domain" description="Na+/H+ antiporter NhaC-like C-terminal" evidence="10">
    <location>
        <begin position="48"/>
        <end position="219"/>
    </location>
</feature>
<gene>
    <name evidence="11" type="ORF">HMPREF9726_00907</name>
</gene>
<dbReference type="GO" id="GO:0015297">
    <property type="term" value="F:antiporter activity"/>
    <property type="evidence" value="ECO:0007669"/>
    <property type="project" value="UniProtKB-KW"/>
</dbReference>
<evidence type="ECO:0000256" key="5">
    <source>
        <dbReference type="ARBA" id="ARBA00022692"/>
    </source>
</evidence>
<name>A0A0E2EI91_TREDN</name>
<dbReference type="Proteomes" id="UP000011705">
    <property type="component" value="Chromosome"/>
</dbReference>
<comment type="caution">
    <text evidence="11">The sequence shown here is derived from an EMBL/GenBank/DDBJ whole genome shotgun (WGS) entry which is preliminary data.</text>
</comment>
<feature type="transmembrane region" description="Helical" evidence="9">
    <location>
        <begin position="414"/>
        <end position="433"/>
    </location>
</feature>
<dbReference type="AlphaFoldDB" id="A0A0E2EI91"/>
<feature type="transmembrane region" description="Helical" evidence="9">
    <location>
        <begin position="79"/>
        <end position="100"/>
    </location>
</feature>
<feature type="transmembrane region" description="Helical" evidence="9">
    <location>
        <begin position="199"/>
        <end position="219"/>
    </location>
</feature>
<dbReference type="EMBL" id="AGDV01000009">
    <property type="protein sequence ID" value="EMB34158.1"/>
    <property type="molecule type" value="Genomic_DNA"/>
</dbReference>
<dbReference type="InterPro" id="IPR018461">
    <property type="entry name" value="Na/H_Antiport_NhaC-like_C"/>
</dbReference>
<reference evidence="11" key="1">
    <citation type="submission" date="2012-01" db="EMBL/GenBank/DDBJ databases">
        <title>The Genome Sequence of Treponema denticola H-22.</title>
        <authorList>
            <consortium name="The Broad Institute Genome Sequencing Platform"/>
            <person name="Earl A."/>
            <person name="Ward D."/>
            <person name="Feldgarden M."/>
            <person name="Gevers D."/>
            <person name="Blanton J.M."/>
            <person name="Fenno C.J."/>
            <person name="Baranova O.V."/>
            <person name="Mathney J."/>
            <person name="Dewhirst F.E."/>
            <person name="Izard J."/>
            <person name="Young S.K."/>
            <person name="Zeng Q."/>
            <person name="Gargeya S."/>
            <person name="Fitzgerald M."/>
            <person name="Haas B."/>
            <person name="Abouelleil A."/>
            <person name="Alvarado L."/>
            <person name="Arachchi H.M."/>
            <person name="Berlin A."/>
            <person name="Chapman S.B."/>
            <person name="Gearin G."/>
            <person name="Goldberg J."/>
            <person name="Griggs A."/>
            <person name="Gujja S."/>
            <person name="Hansen M."/>
            <person name="Heiman D."/>
            <person name="Howarth C."/>
            <person name="Larimer J."/>
            <person name="Lui A."/>
            <person name="MacDonald P.J.P."/>
            <person name="McCowen C."/>
            <person name="Montmayeur A."/>
            <person name="Murphy C."/>
            <person name="Neiman D."/>
            <person name="Pearson M."/>
            <person name="Priest M."/>
            <person name="Roberts A."/>
            <person name="Saif S."/>
            <person name="Shea T."/>
            <person name="Sisk P."/>
            <person name="Stolte C."/>
            <person name="Sykes S."/>
            <person name="Wortman J."/>
            <person name="Nusbaum C."/>
            <person name="Birren B."/>
        </authorList>
    </citation>
    <scope>NUCLEOTIDE SEQUENCE [LARGE SCALE GENOMIC DNA]</scope>
    <source>
        <strain evidence="11">H-22</strain>
    </source>
</reference>
<evidence type="ECO:0000256" key="7">
    <source>
        <dbReference type="ARBA" id="ARBA00023136"/>
    </source>
</evidence>
<feature type="transmembrane region" description="Helical" evidence="9">
    <location>
        <begin position="160"/>
        <end position="179"/>
    </location>
</feature>
<feature type="transmembrane region" description="Helical" evidence="9">
    <location>
        <begin position="240"/>
        <end position="273"/>
    </location>
</feature>
<keyword evidence="2" id="KW-0813">Transport</keyword>
<keyword evidence="5 9" id="KW-0812">Transmembrane</keyword>
<feature type="transmembrane region" description="Helical" evidence="9">
    <location>
        <begin position="12"/>
        <end position="32"/>
    </location>
</feature>
<dbReference type="PANTHER" id="PTHR33451">
    <property type="entry name" value="MALATE-2H(+)/NA(+)-LACTATE ANTIPORTER"/>
    <property type="match status" value="1"/>
</dbReference>
<comment type="similarity">
    <text evidence="8">Belongs to the NhaC Na(+)/H(+) (TC 2.A.35) antiporter family.</text>
</comment>
<evidence type="ECO:0000256" key="2">
    <source>
        <dbReference type="ARBA" id="ARBA00022448"/>
    </source>
</evidence>
<evidence type="ECO:0000259" key="10">
    <source>
        <dbReference type="Pfam" id="PF03553"/>
    </source>
</evidence>
<proteinExistence type="inferred from homology"/>
<feature type="transmembrane region" description="Helical" evidence="9">
    <location>
        <begin position="120"/>
        <end position="148"/>
    </location>
</feature>
<dbReference type="PANTHER" id="PTHR33451:SF4">
    <property type="entry name" value="NA+_H+ ANTIPORTER"/>
    <property type="match status" value="1"/>
</dbReference>
<keyword evidence="6 9" id="KW-1133">Transmembrane helix</keyword>
<evidence type="ECO:0000256" key="3">
    <source>
        <dbReference type="ARBA" id="ARBA00022449"/>
    </source>
</evidence>
<dbReference type="Pfam" id="PF03553">
    <property type="entry name" value="Na_H_antiporter"/>
    <property type="match status" value="2"/>
</dbReference>
<evidence type="ECO:0000256" key="6">
    <source>
        <dbReference type="ARBA" id="ARBA00022989"/>
    </source>
</evidence>
<dbReference type="HOGENOM" id="CLU_043525_0_0_12"/>
<protein>
    <recommendedName>
        <fullName evidence="10">Na+/H+ antiporter NhaC-like C-terminal domain-containing protein</fullName>
    </recommendedName>
</protein>
<dbReference type="InterPro" id="IPR052180">
    <property type="entry name" value="NhaC_Na-H+_Antiporter"/>
</dbReference>
<feature type="domain" description="Na+/H+ antiporter NhaC-like C-terminal" evidence="10">
    <location>
        <begin position="239"/>
        <end position="419"/>
    </location>
</feature>
<organism evidence="11">
    <name type="scientific">Treponema denticola H-22</name>
    <dbReference type="NCBI Taxonomy" id="999432"/>
    <lineage>
        <taxon>Bacteria</taxon>
        <taxon>Pseudomonadati</taxon>
        <taxon>Spirochaetota</taxon>
        <taxon>Spirochaetia</taxon>
        <taxon>Spirochaetales</taxon>
        <taxon>Treponemataceae</taxon>
        <taxon>Treponema</taxon>
    </lineage>
</organism>
<comment type="subcellular location">
    <subcellularLocation>
        <location evidence="1">Cell membrane</location>
        <topology evidence="1">Multi-pass membrane protein</topology>
    </subcellularLocation>
</comment>
<keyword evidence="7 9" id="KW-0472">Membrane</keyword>
<evidence type="ECO:0000256" key="4">
    <source>
        <dbReference type="ARBA" id="ARBA00022475"/>
    </source>
</evidence>
<feature type="transmembrane region" description="Helical" evidence="9">
    <location>
        <begin position="38"/>
        <end position="58"/>
    </location>
</feature>
<feature type="transmembrane region" description="Helical" evidence="9">
    <location>
        <begin position="376"/>
        <end position="402"/>
    </location>
</feature>
<keyword evidence="4" id="KW-1003">Cell membrane</keyword>
<dbReference type="GO" id="GO:0005886">
    <property type="term" value="C:plasma membrane"/>
    <property type="evidence" value="ECO:0007669"/>
    <property type="project" value="UniProtKB-SubCell"/>
</dbReference>
<evidence type="ECO:0000313" key="11">
    <source>
        <dbReference type="EMBL" id="EMB34158.1"/>
    </source>
</evidence>
<evidence type="ECO:0000256" key="9">
    <source>
        <dbReference type="SAM" id="Phobius"/>
    </source>
</evidence>
<keyword evidence="3" id="KW-0050">Antiport</keyword>
<dbReference type="RefSeq" id="WP_002683802.1">
    <property type="nucleotide sequence ID" value="NZ_CM001795.1"/>
</dbReference>